<name>A0A9K3CQ19_9EUKA</name>
<dbReference type="AlphaFoldDB" id="A0A9K3CQ19"/>
<keyword evidence="1" id="KW-1133">Transmembrane helix</keyword>
<evidence type="ECO:0000313" key="2">
    <source>
        <dbReference type="EMBL" id="GIQ80270.1"/>
    </source>
</evidence>
<feature type="transmembrane region" description="Helical" evidence="1">
    <location>
        <begin position="374"/>
        <end position="398"/>
    </location>
</feature>
<keyword evidence="3" id="KW-1185">Reference proteome</keyword>
<protein>
    <submittedName>
        <fullName evidence="2">Uncharacterized protein</fullName>
    </submittedName>
</protein>
<evidence type="ECO:0000256" key="1">
    <source>
        <dbReference type="SAM" id="Phobius"/>
    </source>
</evidence>
<keyword evidence="1" id="KW-0812">Transmembrane</keyword>
<keyword evidence="1" id="KW-0472">Membrane</keyword>
<feature type="transmembrane region" description="Helical" evidence="1">
    <location>
        <begin position="298"/>
        <end position="321"/>
    </location>
</feature>
<dbReference type="Proteomes" id="UP000265618">
    <property type="component" value="Unassembled WGS sequence"/>
</dbReference>
<evidence type="ECO:0000313" key="3">
    <source>
        <dbReference type="Proteomes" id="UP000265618"/>
    </source>
</evidence>
<reference evidence="2 3" key="1">
    <citation type="journal article" date="2018" name="PLoS ONE">
        <title>The draft genome of Kipferlia bialata reveals reductive genome evolution in fornicate parasites.</title>
        <authorList>
            <person name="Tanifuji G."/>
            <person name="Takabayashi S."/>
            <person name="Kume K."/>
            <person name="Takagi M."/>
            <person name="Nakayama T."/>
            <person name="Kamikawa R."/>
            <person name="Inagaki Y."/>
            <person name="Hashimoto T."/>
        </authorList>
    </citation>
    <scope>NUCLEOTIDE SEQUENCE [LARGE SCALE GENOMIC DNA]</scope>
    <source>
        <strain evidence="2">NY0173</strain>
    </source>
</reference>
<dbReference type="EMBL" id="BDIP01000135">
    <property type="protein sequence ID" value="GIQ80270.1"/>
    <property type="molecule type" value="Genomic_DNA"/>
</dbReference>
<feature type="transmembrane region" description="Helical" evidence="1">
    <location>
        <begin position="265"/>
        <end position="286"/>
    </location>
</feature>
<gene>
    <name evidence="2" type="ORF">KIPB_001043</name>
</gene>
<feature type="transmembrane region" description="Helical" evidence="1">
    <location>
        <begin position="44"/>
        <end position="68"/>
    </location>
</feature>
<feature type="transmembrane region" description="Helical" evidence="1">
    <location>
        <begin position="181"/>
        <end position="200"/>
    </location>
</feature>
<organism evidence="2 3">
    <name type="scientific">Kipferlia bialata</name>
    <dbReference type="NCBI Taxonomy" id="797122"/>
    <lineage>
        <taxon>Eukaryota</taxon>
        <taxon>Metamonada</taxon>
        <taxon>Carpediemonas-like organisms</taxon>
        <taxon>Kipferlia</taxon>
    </lineage>
</organism>
<accession>A0A9K3CQ19</accession>
<sequence length="429" mass="48984">MDMSVQFIRFMLVLFIVYHHSPQTKIWKRTDDCWDYLPFYGTTFWYAFKDGCHIVIEAFLLLTGYLLVQSSLRRRPTALPMCTHSLRYVALEHSLVYVQRLFRLWLLGFIVHLMRNGDEILTWQFWGAIIGADVTGSRTWYLGMDMLNTMANLPLMLTLARRIGPGKAKDGYLRPVSLWRYLPLALPALFLEVAAAWFYVKPKGTLPYKVPYKHLFSFGLGGAMGAYRHYNTVASKAEREKAQVVESVPEDCNTTLNPTPSVLRCLWDTLMCIVWVSVLVSIPFLAYTERTNGTSVPYLVSLLGVGPVCAILYLVLLHLFLHTRHLQPMRYALSLSQWVAKVAALSFPLYLVHWELPLADPGIDSDTGIQWRPLLDVSIVLGGLALEIRFVTFFWGLLSRTLGHHIKLKVNMPEYCPPETAKPSKHSVV</sequence>
<proteinExistence type="predicted"/>
<comment type="caution">
    <text evidence="2">The sequence shown here is derived from an EMBL/GenBank/DDBJ whole genome shotgun (WGS) entry which is preliminary data.</text>
</comment>